<keyword evidence="5 8" id="KW-0812">Transmembrane</keyword>
<comment type="caution">
    <text evidence="9">The sequence shown here is derived from an EMBL/GenBank/DDBJ whole genome shotgun (WGS) entry which is preliminary data.</text>
</comment>
<feature type="transmembrane region" description="Helical" evidence="8">
    <location>
        <begin position="209"/>
        <end position="229"/>
    </location>
</feature>
<evidence type="ECO:0000256" key="6">
    <source>
        <dbReference type="ARBA" id="ARBA00022989"/>
    </source>
</evidence>
<name>A0A2N8HFD9_9BACT</name>
<comment type="similarity">
    <text evidence="2">Belongs to the auxin efflux carrier (TC 2.A.69) family.</text>
</comment>
<sequence>MDTGSIILTSFLSTIPVYLFFATGFYLRHKHVIQADHDAPIMRLAMDVAYPCLVFHSIMKYMVLSGNETLSSVSFSLQAIAAGALELLLGIASAWLVAKMLRMRIGTGLRTFTLTAGVQNYAFFVIPIIQMLFTASNDPTLGVLFVHNVGCELVVWSIGVIIIAGGPGNLNMGVFFRGPLLAVMVGLTLAWSGLGTYVAQPPLMKTFEMIGNCATPLCLILFGCSMRDLWHNMKWEPKPIVCGLLTRLGLAPALLLLMAYFLPVDDYIKRVIIIQAAIPSAVIPVILAKRFGGNPDLGTQILLTTTVASFITLPCWLALGSSLVVPLY</sequence>
<dbReference type="PANTHER" id="PTHR36838">
    <property type="entry name" value="AUXIN EFFLUX CARRIER FAMILY PROTEIN"/>
    <property type="match status" value="1"/>
</dbReference>
<dbReference type="OrthoDB" id="9815385at2"/>
<feature type="transmembrane region" description="Helical" evidence="8">
    <location>
        <begin position="300"/>
        <end position="319"/>
    </location>
</feature>
<evidence type="ECO:0000256" key="8">
    <source>
        <dbReference type="SAM" id="Phobius"/>
    </source>
</evidence>
<evidence type="ECO:0000313" key="10">
    <source>
        <dbReference type="Proteomes" id="UP000236000"/>
    </source>
</evidence>
<dbReference type="Pfam" id="PF03547">
    <property type="entry name" value="Mem_trans"/>
    <property type="match status" value="2"/>
</dbReference>
<keyword evidence="4" id="KW-1003">Cell membrane</keyword>
<evidence type="ECO:0000256" key="7">
    <source>
        <dbReference type="ARBA" id="ARBA00023136"/>
    </source>
</evidence>
<dbReference type="PANTHER" id="PTHR36838:SF3">
    <property type="entry name" value="TRANSPORTER AUXIN EFFLUX CARRIER EC FAMILY"/>
    <property type="match status" value="1"/>
</dbReference>
<organism evidence="9 10">
    <name type="scientific">Akkermansia muciniphila</name>
    <dbReference type="NCBI Taxonomy" id="239935"/>
    <lineage>
        <taxon>Bacteria</taxon>
        <taxon>Pseudomonadati</taxon>
        <taxon>Verrucomicrobiota</taxon>
        <taxon>Verrucomicrobiia</taxon>
        <taxon>Verrucomicrobiales</taxon>
        <taxon>Akkermansiaceae</taxon>
        <taxon>Akkermansia</taxon>
    </lineage>
</organism>
<feature type="transmembrane region" description="Helical" evidence="8">
    <location>
        <begin position="241"/>
        <end position="261"/>
    </location>
</feature>
<dbReference type="Gene3D" id="1.20.1530.20">
    <property type="match status" value="1"/>
</dbReference>
<feature type="transmembrane region" description="Helical" evidence="8">
    <location>
        <begin position="267"/>
        <end position="288"/>
    </location>
</feature>
<keyword evidence="7 8" id="KW-0472">Membrane</keyword>
<dbReference type="AlphaFoldDB" id="A0A2N8HFD9"/>
<feature type="transmembrane region" description="Helical" evidence="8">
    <location>
        <begin position="178"/>
        <end position="197"/>
    </location>
</feature>
<evidence type="ECO:0000313" key="9">
    <source>
        <dbReference type="EMBL" id="PNC18993.1"/>
    </source>
</evidence>
<feature type="transmembrane region" description="Helical" evidence="8">
    <location>
        <begin position="109"/>
        <end position="133"/>
    </location>
</feature>
<evidence type="ECO:0000256" key="5">
    <source>
        <dbReference type="ARBA" id="ARBA00022692"/>
    </source>
</evidence>
<dbReference type="GO" id="GO:0005886">
    <property type="term" value="C:plasma membrane"/>
    <property type="evidence" value="ECO:0007669"/>
    <property type="project" value="UniProtKB-SubCell"/>
</dbReference>
<keyword evidence="6 8" id="KW-1133">Transmembrane helix</keyword>
<evidence type="ECO:0000256" key="1">
    <source>
        <dbReference type="ARBA" id="ARBA00004651"/>
    </source>
</evidence>
<accession>A0A2N8HFD9</accession>
<feature type="transmembrane region" description="Helical" evidence="8">
    <location>
        <begin position="6"/>
        <end position="27"/>
    </location>
</feature>
<keyword evidence="3" id="KW-0813">Transport</keyword>
<feature type="transmembrane region" description="Helical" evidence="8">
    <location>
        <begin position="145"/>
        <end position="166"/>
    </location>
</feature>
<dbReference type="InterPro" id="IPR004776">
    <property type="entry name" value="Mem_transp_PIN-like"/>
</dbReference>
<gene>
    <name evidence="9" type="ORF">CXU22_04180</name>
</gene>
<dbReference type="EMBL" id="PJKA01000006">
    <property type="protein sequence ID" value="PNC18993.1"/>
    <property type="molecule type" value="Genomic_DNA"/>
</dbReference>
<evidence type="ECO:0000256" key="4">
    <source>
        <dbReference type="ARBA" id="ARBA00022475"/>
    </source>
</evidence>
<evidence type="ECO:0008006" key="11">
    <source>
        <dbReference type="Google" id="ProtNLM"/>
    </source>
</evidence>
<dbReference type="InterPro" id="IPR038770">
    <property type="entry name" value="Na+/solute_symporter_sf"/>
</dbReference>
<dbReference type="GO" id="GO:0055085">
    <property type="term" value="P:transmembrane transport"/>
    <property type="evidence" value="ECO:0007669"/>
    <property type="project" value="InterPro"/>
</dbReference>
<comment type="subcellular location">
    <subcellularLocation>
        <location evidence="1">Cell membrane</location>
        <topology evidence="1">Multi-pass membrane protein</topology>
    </subcellularLocation>
</comment>
<feature type="transmembrane region" description="Helical" evidence="8">
    <location>
        <begin position="76"/>
        <end position="97"/>
    </location>
</feature>
<reference evidence="9 10" key="1">
    <citation type="journal article" date="2017" name="BMC Genomics">
        <title>Genome sequencing of 39 Akkermansia muciniphila isolates reveals its population structure, genomic and functional diverisity, and global distribution in mammalian gut microbiotas.</title>
        <authorList>
            <person name="Guo X."/>
            <person name="Li S."/>
            <person name="Zhang J."/>
            <person name="Wu F."/>
            <person name="Li X."/>
            <person name="Wu D."/>
            <person name="Zhang M."/>
            <person name="Ou Z."/>
            <person name="Jie Z."/>
            <person name="Yan Q."/>
            <person name="Li P."/>
            <person name="Yi J."/>
            <person name="Peng Y."/>
        </authorList>
    </citation>
    <scope>NUCLEOTIDE SEQUENCE [LARGE SCALE GENOMIC DNA]</scope>
    <source>
        <strain evidence="9 10">GP24</strain>
    </source>
</reference>
<proteinExistence type="inferred from homology"/>
<protein>
    <recommendedName>
        <fullName evidence="11">AEC family transporter</fullName>
    </recommendedName>
</protein>
<feature type="transmembrane region" description="Helical" evidence="8">
    <location>
        <begin position="48"/>
        <end position="64"/>
    </location>
</feature>
<evidence type="ECO:0000256" key="2">
    <source>
        <dbReference type="ARBA" id="ARBA00010145"/>
    </source>
</evidence>
<dbReference type="RefSeq" id="WP_102712842.1">
    <property type="nucleotide sequence ID" value="NZ_CABMLK010000003.1"/>
</dbReference>
<dbReference type="Proteomes" id="UP000236000">
    <property type="component" value="Unassembled WGS sequence"/>
</dbReference>
<evidence type="ECO:0000256" key="3">
    <source>
        <dbReference type="ARBA" id="ARBA00022448"/>
    </source>
</evidence>